<dbReference type="AlphaFoldDB" id="A0A9D4PUK9"/>
<proteinExistence type="predicted"/>
<reference evidence="1" key="2">
    <citation type="submission" date="2021-09" db="EMBL/GenBank/DDBJ databases">
        <authorList>
            <person name="Jia N."/>
            <person name="Wang J."/>
            <person name="Shi W."/>
            <person name="Du L."/>
            <person name="Sun Y."/>
            <person name="Zhan W."/>
            <person name="Jiang J."/>
            <person name="Wang Q."/>
            <person name="Zhang B."/>
            <person name="Ji P."/>
            <person name="Sakyi L.B."/>
            <person name="Cui X."/>
            <person name="Yuan T."/>
            <person name="Jiang B."/>
            <person name="Yang W."/>
            <person name="Lam T.T.-Y."/>
            <person name="Chang Q."/>
            <person name="Ding S."/>
            <person name="Wang X."/>
            <person name="Zhu J."/>
            <person name="Ruan X."/>
            <person name="Zhao L."/>
            <person name="Wei J."/>
            <person name="Que T."/>
            <person name="Du C."/>
            <person name="Cheng J."/>
            <person name="Dai P."/>
            <person name="Han X."/>
            <person name="Huang E."/>
            <person name="Gao Y."/>
            <person name="Liu J."/>
            <person name="Shao H."/>
            <person name="Ye R."/>
            <person name="Li L."/>
            <person name="Wei W."/>
            <person name="Wang X."/>
            <person name="Wang C."/>
            <person name="Huo Q."/>
            <person name="Li W."/>
            <person name="Guo W."/>
            <person name="Chen H."/>
            <person name="Chen S."/>
            <person name="Zhou L."/>
            <person name="Zhou L."/>
            <person name="Ni X."/>
            <person name="Tian J."/>
            <person name="Zhou Y."/>
            <person name="Sheng Y."/>
            <person name="Liu T."/>
            <person name="Pan Y."/>
            <person name="Xia L."/>
            <person name="Li J."/>
            <person name="Zhao F."/>
            <person name="Cao W."/>
        </authorList>
    </citation>
    <scope>NUCLEOTIDE SEQUENCE</scope>
    <source>
        <strain evidence="1">Rsan-2018</strain>
        <tissue evidence="1">Larvae</tissue>
    </source>
</reference>
<evidence type="ECO:0000313" key="2">
    <source>
        <dbReference type="Proteomes" id="UP000821837"/>
    </source>
</evidence>
<dbReference type="Proteomes" id="UP000821837">
    <property type="component" value="Unassembled WGS sequence"/>
</dbReference>
<protein>
    <submittedName>
        <fullName evidence="1">Uncharacterized protein</fullName>
    </submittedName>
</protein>
<sequence>MDPYELNLGLHHVDTSSAGQKHALNLQPSGYYTVTFQQL</sequence>
<keyword evidence="2" id="KW-1185">Reference proteome</keyword>
<reference evidence="1" key="1">
    <citation type="journal article" date="2020" name="Cell">
        <title>Large-Scale Comparative Analyses of Tick Genomes Elucidate Their Genetic Diversity and Vector Capacities.</title>
        <authorList>
            <consortium name="Tick Genome and Microbiome Consortium (TIGMIC)"/>
            <person name="Jia N."/>
            <person name="Wang J."/>
            <person name="Shi W."/>
            <person name="Du L."/>
            <person name="Sun Y."/>
            <person name="Zhan W."/>
            <person name="Jiang J.F."/>
            <person name="Wang Q."/>
            <person name="Zhang B."/>
            <person name="Ji P."/>
            <person name="Bell-Sakyi L."/>
            <person name="Cui X.M."/>
            <person name="Yuan T.T."/>
            <person name="Jiang B.G."/>
            <person name="Yang W.F."/>
            <person name="Lam T.T."/>
            <person name="Chang Q.C."/>
            <person name="Ding S.J."/>
            <person name="Wang X.J."/>
            <person name="Zhu J.G."/>
            <person name="Ruan X.D."/>
            <person name="Zhao L."/>
            <person name="Wei J.T."/>
            <person name="Ye R.Z."/>
            <person name="Que T.C."/>
            <person name="Du C.H."/>
            <person name="Zhou Y.H."/>
            <person name="Cheng J.X."/>
            <person name="Dai P.F."/>
            <person name="Guo W.B."/>
            <person name="Han X.H."/>
            <person name="Huang E.J."/>
            <person name="Li L.F."/>
            <person name="Wei W."/>
            <person name="Gao Y.C."/>
            <person name="Liu J.Z."/>
            <person name="Shao H.Z."/>
            <person name="Wang X."/>
            <person name="Wang C.C."/>
            <person name="Yang T.C."/>
            <person name="Huo Q.B."/>
            <person name="Li W."/>
            <person name="Chen H.Y."/>
            <person name="Chen S.E."/>
            <person name="Zhou L.G."/>
            <person name="Ni X.B."/>
            <person name="Tian J.H."/>
            <person name="Sheng Y."/>
            <person name="Liu T."/>
            <person name="Pan Y.S."/>
            <person name="Xia L.Y."/>
            <person name="Li J."/>
            <person name="Zhao F."/>
            <person name="Cao W.C."/>
        </authorList>
    </citation>
    <scope>NUCLEOTIDE SEQUENCE</scope>
    <source>
        <strain evidence="1">Rsan-2018</strain>
    </source>
</reference>
<organism evidence="1 2">
    <name type="scientific">Rhipicephalus sanguineus</name>
    <name type="common">Brown dog tick</name>
    <name type="synonym">Ixodes sanguineus</name>
    <dbReference type="NCBI Taxonomy" id="34632"/>
    <lineage>
        <taxon>Eukaryota</taxon>
        <taxon>Metazoa</taxon>
        <taxon>Ecdysozoa</taxon>
        <taxon>Arthropoda</taxon>
        <taxon>Chelicerata</taxon>
        <taxon>Arachnida</taxon>
        <taxon>Acari</taxon>
        <taxon>Parasitiformes</taxon>
        <taxon>Ixodida</taxon>
        <taxon>Ixodoidea</taxon>
        <taxon>Ixodidae</taxon>
        <taxon>Rhipicephalinae</taxon>
        <taxon>Rhipicephalus</taxon>
        <taxon>Rhipicephalus</taxon>
    </lineage>
</organism>
<dbReference type="EMBL" id="JABSTV010001250">
    <property type="protein sequence ID" value="KAH7955886.1"/>
    <property type="molecule type" value="Genomic_DNA"/>
</dbReference>
<evidence type="ECO:0000313" key="1">
    <source>
        <dbReference type="EMBL" id="KAH7955886.1"/>
    </source>
</evidence>
<comment type="caution">
    <text evidence="1">The sequence shown here is derived from an EMBL/GenBank/DDBJ whole genome shotgun (WGS) entry which is preliminary data.</text>
</comment>
<gene>
    <name evidence="1" type="ORF">HPB52_004860</name>
</gene>
<accession>A0A9D4PUK9</accession>
<name>A0A9D4PUK9_RHISA</name>